<dbReference type="AlphaFoldDB" id="A0AAX1IJM5"/>
<organism evidence="2 3">
    <name type="scientific">Stenotrophomonas maltophilia</name>
    <name type="common">Pseudomonas maltophilia</name>
    <name type="synonym">Xanthomonas maltophilia</name>
    <dbReference type="NCBI Taxonomy" id="40324"/>
    <lineage>
        <taxon>Bacteria</taxon>
        <taxon>Pseudomonadati</taxon>
        <taxon>Pseudomonadota</taxon>
        <taxon>Gammaproteobacteria</taxon>
        <taxon>Lysobacterales</taxon>
        <taxon>Lysobacteraceae</taxon>
        <taxon>Stenotrophomonas</taxon>
        <taxon>Stenotrophomonas maltophilia group</taxon>
    </lineage>
</organism>
<proteinExistence type="predicted"/>
<feature type="compositionally biased region" description="Low complexity" evidence="1">
    <location>
        <begin position="32"/>
        <end position="56"/>
    </location>
</feature>
<dbReference type="EMBL" id="CP060025">
    <property type="protein sequence ID" value="QNG79409.1"/>
    <property type="molecule type" value="Genomic_DNA"/>
</dbReference>
<feature type="compositionally biased region" description="Basic residues" evidence="1">
    <location>
        <begin position="344"/>
        <end position="355"/>
    </location>
</feature>
<feature type="compositionally biased region" description="Basic and acidic residues" evidence="1">
    <location>
        <begin position="205"/>
        <end position="241"/>
    </location>
</feature>
<accession>A0AAX1IJM5</accession>
<evidence type="ECO:0000313" key="3">
    <source>
        <dbReference type="Proteomes" id="UP000515598"/>
    </source>
</evidence>
<feature type="compositionally biased region" description="Basic and acidic residues" evidence="1">
    <location>
        <begin position="163"/>
        <end position="190"/>
    </location>
</feature>
<feature type="region of interest" description="Disordered" evidence="1">
    <location>
        <begin position="1"/>
        <end position="61"/>
    </location>
</feature>
<feature type="compositionally biased region" description="Basic and acidic residues" evidence="1">
    <location>
        <begin position="287"/>
        <end position="297"/>
    </location>
</feature>
<sequence length="366" mass="40054">MRAQVAQRAPAESADADHDHHRHQRSHRDLPHQVAAVHHQHQQQHAGHQAGQAAAATRRHVDDRLADHRAAGHAAEEPGDRVGHALADAFAVALAGRLGDVLDDLQGHHRFEQADHGQRGRHRQQDAQRFPAERYIGDEELRQAVRQLAHVTNTAHVHAKADHYGGEHDDCNQRRRHSAGEARQQVDDRQCGGTQHVDGGTAADQFRHLRQEDQDRQRVDEAGDDRARDESHQRPKLEHTGQHLQQAGQDAGGEQVLQAMVLDQVDHHQRHCTGGGGDHARPAASDGGDHRDGKRGVQADLGVDAGDEREGDGLGNQGQGDDHAGQQITTDVAEPLLAQGVGRLHGKTPRARGRGRMALQWKDAGS</sequence>
<evidence type="ECO:0000313" key="2">
    <source>
        <dbReference type="EMBL" id="QNG79409.1"/>
    </source>
</evidence>
<protein>
    <submittedName>
        <fullName evidence="2">Uncharacterized protein</fullName>
    </submittedName>
</protein>
<gene>
    <name evidence="2" type="ORF">GPNADHDJ_03644</name>
</gene>
<evidence type="ECO:0000256" key="1">
    <source>
        <dbReference type="SAM" id="MobiDB-lite"/>
    </source>
</evidence>
<feature type="region of interest" description="Disordered" evidence="1">
    <location>
        <begin position="163"/>
        <end position="251"/>
    </location>
</feature>
<name>A0AAX1IJM5_STEMA</name>
<dbReference type="Proteomes" id="UP000515598">
    <property type="component" value="Chromosome"/>
</dbReference>
<feature type="region of interest" description="Disordered" evidence="1">
    <location>
        <begin position="269"/>
        <end position="366"/>
    </location>
</feature>
<reference evidence="2 3" key="1">
    <citation type="submission" date="2020-08" db="EMBL/GenBank/DDBJ databases">
        <title>Phenotypic and transcriptomic analysis of seven clinical Stenotrophomonas maltophilia isolates identify a small set of shared and commonly regulated genes involved in biofilm lifestyle.</title>
        <authorList>
            <person name="Alio I."/>
            <person name="Gudzuhn M."/>
            <person name="Streit W."/>
        </authorList>
    </citation>
    <scope>NUCLEOTIDE SEQUENCE [LARGE SCALE GENOMIC DNA]</scope>
    <source>
        <strain evidence="2 3">UHH_SKK55</strain>
    </source>
</reference>